<dbReference type="Pfam" id="PF01380">
    <property type="entry name" value="SIS"/>
    <property type="match status" value="1"/>
</dbReference>
<dbReference type="EMBL" id="JARVKF010000363">
    <property type="protein sequence ID" value="KAK9418647.1"/>
    <property type="molecule type" value="Genomic_DNA"/>
</dbReference>
<gene>
    <name evidence="3" type="ORF">SUNI508_07904</name>
</gene>
<dbReference type="InterPro" id="IPR046348">
    <property type="entry name" value="SIS_dom_sf"/>
</dbReference>
<proteinExistence type="predicted"/>
<dbReference type="SUPFAM" id="SSF53697">
    <property type="entry name" value="SIS domain"/>
    <property type="match status" value="1"/>
</dbReference>
<accession>A0ABR2UVV1</accession>
<dbReference type="Proteomes" id="UP001408356">
    <property type="component" value="Unassembled WGS sequence"/>
</dbReference>
<dbReference type="InterPro" id="IPR035474">
    <property type="entry name" value="SIS_Kpsf"/>
</dbReference>
<feature type="region of interest" description="Disordered" evidence="1">
    <location>
        <begin position="20"/>
        <end position="42"/>
    </location>
</feature>
<dbReference type="CDD" id="cd05014">
    <property type="entry name" value="SIS_Kpsf"/>
    <property type="match status" value="1"/>
</dbReference>
<protein>
    <submittedName>
        <fullName evidence="3">SIS domain-containing protein</fullName>
    </submittedName>
</protein>
<feature type="domain" description="SIS" evidence="2">
    <location>
        <begin position="103"/>
        <end position="266"/>
    </location>
</feature>
<evidence type="ECO:0000313" key="4">
    <source>
        <dbReference type="Proteomes" id="UP001408356"/>
    </source>
</evidence>
<dbReference type="PANTHER" id="PTHR38418:SF2">
    <property type="entry name" value="SUGAR ISOMERASE, KPSF_GUTQ (AFU_ORTHOLOGUE AFUA_6G08860)"/>
    <property type="match status" value="1"/>
</dbReference>
<comment type="caution">
    <text evidence="3">The sequence shown here is derived from an EMBL/GenBank/DDBJ whole genome shotgun (WGS) entry which is preliminary data.</text>
</comment>
<name>A0ABR2UVV1_9PEZI</name>
<evidence type="ECO:0000259" key="2">
    <source>
        <dbReference type="PROSITE" id="PS51464"/>
    </source>
</evidence>
<dbReference type="Gene3D" id="3.40.50.10490">
    <property type="entry name" value="Glucose-6-phosphate isomerase like protein, domain 1"/>
    <property type="match status" value="1"/>
</dbReference>
<reference evidence="3 4" key="1">
    <citation type="journal article" date="2024" name="J. Plant Pathol.">
        <title>Sequence and assembly of the genome of Seiridium unicorne, isolate CBS 538.82, causal agent of cypress canker disease.</title>
        <authorList>
            <person name="Scali E."/>
            <person name="Rocca G.D."/>
            <person name="Danti R."/>
            <person name="Garbelotto M."/>
            <person name="Barberini S."/>
            <person name="Baroncelli R."/>
            <person name="Emiliani G."/>
        </authorList>
    </citation>
    <scope>NUCLEOTIDE SEQUENCE [LARGE SCALE GENOMIC DNA]</scope>
    <source>
        <strain evidence="3 4">BM-138-508</strain>
    </source>
</reference>
<evidence type="ECO:0000313" key="3">
    <source>
        <dbReference type="EMBL" id="KAK9418647.1"/>
    </source>
</evidence>
<feature type="compositionally biased region" description="Pro residues" evidence="1">
    <location>
        <begin position="24"/>
        <end position="33"/>
    </location>
</feature>
<keyword evidence="4" id="KW-1185">Reference proteome</keyword>
<dbReference type="PROSITE" id="PS51464">
    <property type="entry name" value="SIS"/>
    <property type="match status" value="1"/>
</dbReference>
<sequence>MVDHHPVQTSAVFLLGPTAQRTLVPPPSPPSPLTPSATGPTTPIEELCLDDGLLSTSLAEENKRANERISGAIHVLNTEATSLRNLTTLYEADPVVGAGFNSAIEVITRHKGQRGKVVVIGVGKSGHIGKKLVASFNSLGVRAVYLHPTEALHGDLGEIGKNDTVLFITFSGKTPELLLLLPHIDTSLPTIVLTSHTRPETCELIRQRPSMILLSAPIHESETTSFGVSAPTTSTTMAIAVGDALAIVSSRELHASVSATFLRNHPGGAIGATSRKPTNIMEIATPICEIDALPCRSILDVRGGDVLKAAYDSATGWVQIGDLIASPNRIRRLDSSDFLQKLCDLPGLGASREEWIAVSGDTRISQAAEWIKDMRSSPEEHCDEHSIVAVIEGDDVIGVLEAGQLLSWKG</sequence>
<evidence type="ECO:0000256" key="1">
    <source>
        <dbReference type="SAM" id="MobiDB-lite"/>
    </source>
</evidence>
<dbReference type="PANTHER" id="PTHR38418">
    <property type="entry name" value="SUGAR ISOMERASE, KPSF/GUTQ (AFU_ORTHOLOGUE AFUA_6G08860)"/>
    <property type="match status" value="1"/>
</dbReference>
<dbReference type="InterPro" id="IPR001347">
    <property type="entry name" value="SIS_dom"/>
</dbReference>
<organism evidence="3 4">
    <name type="scientific">Seiridium unicorne</name>
    <dbReference type="NCBI Taxonomy" id="138068"/>
    <lineage>
        <taxon>Eukaryota</taxon>
        <taxon>Fungi</taxon>
        <taxon>Dikarya</taxon>
        <taxon>Ascomycota</taxon>
        <taxon>Pezizomycotina</taxon>
        <taxon>Sordariomycetes</taxon>
        <taxon>Xylariomycetidae</taxon>
        <taxon>Amphisphaeriales</taxon>
        <taxon>Sporocadaceae</taxon>
        <taxon>Seiridium</taxon>
    </lineage>
</organism>